<dbReference type="OrthoDB" id="719419at2"/>
<evidence type="ECO:0000313" key="1">
    <source>
        <dbReference type="EMBL" id="RRJ91840.1"/>
    </source>
</evidence>
<dbReference type="EMBL" id="RQVQ01000008">
    <property type="protein sequence ID" value="RRJ91840.1"/>
    <property type="molecule type" value="Genomic_DNA"/>
</dbReference>
<protein>
    <submittedName>
        <fullName evidence="1">Uncharacterized protein</fullName>
    </submittedName>
</protein>
<dbReference type="RefSeq" id="WP_125017911.1">
    <property type="nucleotide sequence ID" value="NZ_RQVQ01000008.1"/>
</dbReference>
<dbReference type="Proteomes" id="UP000275719">
    <property type="component" value="Unassembled WGS sequence"/>
</dbReference>
<gene>
    <name evidence="1" type="ORF">EG240_04585</name>
</gene>
<proteinExistence type="predicted"/>
<reference evidence="1 2" key="1">
    <citation type="submission" date="2018-11" db="EMBL/GenBank/DDBJ databases">
        <title>Flavobacterium sp. nov., YIM 102701-2 draft genome.</title>
        <authorList>
            <person name="Li G."/>
            <person name="Jiang Y."/>
        </authorList>
    </citation>
    <scope>NUCLEOTIDE SEQUENCE [LARGE SCALE GENOMIC DNA]</scope>
    <source>
        <strain evidence="1 2">YIM 102701-2</strain>
    </source>
</reference>
<comment type="caution">
    <text evidence="1">The sequence shown here is derived from an EMBL/GenBank/DDBJ whole genome shotgun (WGS) entry which is preliminary data.</text>
</comment>
<dbReference type="AlphaFoldDB" id="A0A3P3WA16"/>
<name>A0A3P3WA16_9FLAO</name>
<accession>A0A3P3WA16</accession>
<evidence type="ECO:0000313" key="2">
    <source>
        <dbReference type="Proteomes" id="UP000275719"/>
    </source>
</evidence>
<sequence length="267" mass="29715">MDNLQRRVDSLSNEHKKNLTRSIASKEVEKPNIEAQFEWFLENIDLHGPYYNQTGVILQGVLELSPLVGLKITLDFLALAQRAHPVAMAVIAAADITLAIMGDGSKITCELSAEGSFGGKIQGFLNTKTKENSFNKEDRNANDKQVGELKCDIEFKLKIAIEIKIKRKVPFVRVILTGEGKLGAEATAKWTGKAPIDADDNGWYIDPELTFEGLEVKGYLDLEGKTETGNGTPIGSVSSKNEFKWQAIDAWKEPKKFEKFYFSSNKE</sequence>
<organism evidence="1 2">
    <name type="scientific">Paenimyroides tangerinum</name>
    <dbReference type="NCBI Taxonomy" id="2488728"/>
    <lineage>
        <taxon>Bacteria</taxon>
        <taxon>Pseudomonadati</taxon>
        <taxon>Bacteroidota</taxon>
        <taxon>Flavobacteriia</taxon>
        <taxon>Flavobacteriales</taxon>
        <taxon>Flavobacteriaceae</taxon>
        <taxon>Paenimyroides</taxon>
    </lineage>
</organism>
<keyword evidence="2" id="KW-1185">Reference proteome</keyword>